<evidence type="ECO:0000313" key="3">
    <source>
        <dbReference type="Proteomes" id="UP000199630"/>
    </source>
</evidence>
<name>A0A1I3TCE7_9RHOB</name>
<protein>
    <submittedName>
        <fullName evidence="2">Outer membrane autotransporter barrel domain-containing protein</fullName>
    </submittedName>
</protein>
<evidence type="ECO:0000259" key="1">
    <source>
        <dbReference type="PROSITE" id="PS51208"/>
    </source>
</evidence>
<dbReference type="SMART" id="SM00869">
    <property type="entry name" value="Autotransporter"/>
    <property type="match status" value="1"/>
</dbReference>
<dbReference type="InterPro" id="IPR036709">
    <property type="entry name" value="Autotransporte_beta_dom_sf"/>
</dbReference>
<keyword evidence="3" id="KW-1185">Reference proteome</keyword>
<dbReference type="SUPFAM" id="SSF103515">
    <property type="entry name" value="Autotransporter"/>
    <property type="match status" value="1"/>
</dbReference>
<dbReference type="Pfam" id="PF03212">
    <property type="entry name" value="Pertactin"/>
    <property type="match status" value="1"/>
</dbReference>
<dbReference type="PROSITE" id="PS51208">
    <property type="entry name" value="AUTOTRANSPORTER"/>
    <property type="match status" value="1"/>
</dbReference>
<feature type="domain" description="Autotransporter" evidence="1">
    <location>
        <begin position="549"/>
        <end position="824"/>
    </location>
</feature>
<dbReference type="PANTHER" id="PTHR35037">
    <property type="entry name" value="C-TERMINAL REGION OF AIDA-LIKE PROTEIN"/>
    <property type="match status" value="1"/>
</dbReference>
<dbReference type="AlphaFoldDB" id="A0A1I3TCE7"/>
<evidence type="ECO:0000313" key="2">
    <source>
        <dbReference type="EMBL" id="SFJ67167.1"/>
    </source>
</evidence>
<dbReference type="PANTHER" id="PTHR35037:SF3">
    <property type="entry name" value="C-TERMINAL REGION OF AIDA-LIKE PROTEIN"/>
    <property type="match status" value="1"/>
</dbReference>
<proteinExistence type="predicted"/>
<reference evidence="3" key="1">
    <citation type="submission" date="2016-10" db="EMBL/GenBank/DDBJ databases">
        <authorList>
            <person name="Varghese N."/>
            <person name="Submissions S."/>
        </authorList>
    </citation>
    <scope>NUCLEOTIDE SEQUENCE [LARGE SCALE GENOMIC DNA]</scope>
    <source>
        <strain evidence="3">DSM 26471</strain>
    </source>
</reference>
<dbReference type="InterPro" id="IPR012332">
    <property type="entry name" value="Autotransporter_pectin_lyase_C"/>
</dbReference>
<dbReference type="STRING" id="588602.SAMN04487991_2615"/>
<dbReference type="Gene3D" id="2.40.128.130">
    <property type="entry name" value="Autotransporter beta-domain"/>
    <property type="match status" value="1"/>
</dbReference>
<dbReference type="Pfam" id="PF03797">
    <property type="entry name" value="Autotransporter"/>
    <property type="match status" value="1"/>
</dbReference>
<dbReference type="RefSeq" id="WP_177213136.1">
    <property type="nucleotide sequence ID" value="NZ_FORH01000005.1"/>
</dbReference>
<dbReference type="Proteomes" id="UP000199630">
    <property type="component" value="Unassembled WGS sequence"/>
</dbReference>
<dbReference type="SUPFAM" id="SSF51126">
    <property type="entry name" value="Pectin lyase-like"/>
    <property type="match status" value="1"/>
</dbReference>
<dbReference type="InterPro" id="IPR051551">
    <property type="entry name" value="Autotransporter_adhesion"/>
</dbReference>
<organism evidence="2 3">
    <name type="scientific">Celeribacter neptunius</name>
    <dbReference type="NCBI Taxonomy" id="588602"/>
    <lineage>
        <taxon>Bacteria</taxon>
        <taxon>Pseudomonadati</taxon>
        <taxon>Pseudomonadota</taxon>
        <taxon>Alphaproteobacteria</taxon>
        <taxon>Rhodobacterales</taxon>
        <taxon>Roseobacteraceae</taxon>
        <taxon>Celeribacter</taxon>
    </lineage>
</organism>
<dbReference type="Gene3D" id="2.160.20.20">
    <property type="match status" value="1"/>
</dbReference>
<dbReference type="GO" id="GO:0019867">
    <property type="term" value="C:outer membrane"/>
    <property type="evidence" value="ECO:0007669"/>
    <property type="project" value="InterPro"/>
</dbReference>
<dbReference type="InterPro" id="IPR005546">
    <property type="entry name" value="Autotransporte_beta"/>
</dbReference>
<gene>
    <name evidence="2" type="ORF">SAMN04487991_2615</name>
</gene>
<dbReference type="NCBIfam" id="TIGR01414">
    <property type="entry name" value="autotrans_barl"/>
    <property type="match status" value="1"/>
</dbReference>
<dbReference type="InterPro" id="IPR011050">
    <property type="entry name" value="Pectin_lyase_fold/virulence"/>
</dbReference>
<dbReference type="EMBL" id="FORH01000005">
    <property type="protein sequence ID" value="SFJ67167.1"/>
    <property type="molecule type" value="Genomic_DNA"/>
</dbReference>
<accession>A0A1I3TCE7</accession>
<dbReference type="InterPro" id="IPR006315">
    <property type="entry name" value="OM_autotransptr_brl_dom"/>
</dbReference>
<dbReference type="InterPro" id="IPR004899">
    <property type="entry name" value="Pertactin_central"/>
</dbReference>
<sequence length="824" mass="84437">MSAIEFSENGTAVMFCSHILSGGRMTKYKGEVASCAPALVRPSVVFPRLFSAPTVSALALAAGLSVAPVLLPSEITGGAGAAWAACSPSNAGTAGDDIILCDAANDPGGANVSGFTGNDTITLDGMVTVGNISGGDGVDTINLLSGTVINRVVWGNGDESQILDLTNVTLAGDLRFGGGSDNFTLVAGSVGSNVFLGDLENFGTGVDDVFTLDGGHVAWEISGDQDRDTINIYSGSVGRRIKGYDGDDVINWSGGTIGIGVYGDGDWYDGLDWFPTYGSDTVTVSASEYDGTQMLDGGDDAYTSDGYSDTLNLNGLTVSANGTYIVNWEVANLDATALTISDGLWDVGIDGATGSGVFLTNGSELEALDALTLNGNLQIDGTSQFTGTGAGAGVYNINGTVLNSGTITTYDGVTGDVLTISGDYSGDGQLLFDADLASGTGDALVIDGDVTGGTTTIMVNDVTSGPISGNDVVLVDVTGATAEGDFVLAGGPLTVGAYDYDLIYQPGTFVLAGSLNSIGAMYEAAPLILAGFNRLPTLEQRVGERELTGSDTASGSWIRFYGDSSDMATNSGSNISDHRWGLQAGWDERLEPSETGQWVIGVTAQYGTQNASVSMASGAGKVSSSNYGIGATATWYGNDGLYADLQGQVSWISSDFSSSSVGVLATGERANAYAASIETGYRFALDQSRALVPQAQMSQGYVGGAAFTDSQGNAIDLGSSSGLTGRLGLAYEYERSDDAAGGHAKLYAIGNLLHDFSEGSTVQVAGLDLNEGTARNWGEVGIGTSFASDENTMFYGEASYRTALDGPDGTNNGFSATAGLRINW</sequence>